<evidence type="ECO:0000313" key="6">
    <source>
        <dbReference type="Proteomes" id="UP000242525"/>
    </source>
</evidence>
<organism evidence="5 6">
    <name type="scientific">Geotrichum candidum</name>
    <name type="common">Oospora lactis</name>
    <name type="synonym">Dipodascus geotrichum</name>
    <dbReference type="NCBI Taxonomy" id="1173061"/>
    <lineage>
        <taxon>Eukaryota</taxon>
        <taxon>Fungi</taxon>
        <taxon>Dikarya</taxon>
        <taxon>Ascomycota</taxon>
        <taxon>Saccharomycotina</taxon>
        <taxon>Dipodascomycetes</taxon>
        <taxon>Dipodascales</taxon>
        <taxon>Dipodascaceae</taxon>
        <taxon>Geotrichum</taxon>
    </lineage>
</organism>
<evidence type="ECO:0000313" key="5">
    <source>
        <dbReference type="EMBL" id="CDO51524.1"/>
    </source>
</evidence>
<dbReference type="InterPro" id="IPR001910">
    <property type="entry name" value="Inosine/uridine_hydrolase_dom"/>
</dbReference>
<dbReference type="InterPro" id="IPR023186">
    <property type="entry name" value="IUNH"/>
</dbReference>
<accession>A0A0J9YHP9</accession>
<keyword evidence="2" id="KW-0378">Hydrolase</keyword>
<dbReference type="AlphaFoldDB" id="A0A0J9YHP9"/>
<dbReference type="GO" id="GO:0005829">
    <property type="term" value="C:cytosol"/>
    <property type="evidence" value="ECO:0007669"/>
    <property type="project" value="TreeGrafter"/>
</dbReference>
<evidence type="ECO:0000259" key="4">
    <source>
        <dbReference type="Pfam" id="PF01156"/>
    </source>
</evidence>
<evidence type="ECO:0000256" key="3">
    <source>
        <dbReference type="ARBA" id="ARBA00023295"/>
    </source>
</evidence>
<dbReference type="PANTHER" id="PTHR12304">
    <property type="entry name" value="INOSINE-URIDINE PREFERRING NUCLEOSIDE HYDROLASE"/>
    <property type="match status" value="1"/>
</dbReference>
<dbReference type="Proteomes" id="UP000242525">
    <property type="component" value="Unassembled WGS sequence"/>
</dbReference>
<evidence type="ECO:0000256" key="1">
    <source>
        <dbReference type="ARBA" id="ARBA00009176"/>
    </source>
</evidence>
<keyword evidence="6" id="KW-1185">Reference proteome</keyword>
<dbReference type="Pfam" id="PF01156">
    <property type="entry name" value="IU_nuc_hydro"/>
    <property type="match status" value="1"/>
</dbReference>
<keyword evidence="3" id="KW-0326">Glycosidase</keyword>
<dbReference type="PANTHER" id="PTHR12304:SF56">
    <property type="entry name" value="HYDROLASE, PUTATIVE (AFU_ORTHOLOGUE AFUA_1G11790)-RELATED"/>
    <property type="match status" value="1"/>
</dbReference>
<evidence type="ECO:0000256" key="2">
    <source>
        <dbReference type="ARBA" id="ARBA00022801"/>
    </source>
</evidence>
<sequence length="429" mass="46309">MTKIIIDTDPGVDDVLAILLALKSAHVDIRLISLCFGNCTTQDSLRNLLTLFHVLEKDRLAAAAQGQEPAPISRPTIAVGMTTALDGSMLDATDFHGDDGLGNVHQHLPHHTAPAEWAALFQDTVATEQAAAAEAHQQLPFVPSAAPSYNEILRVLQEEPAGTVTIVALGPLMNVARAAAADPTTFARVRRVVSMGGTLRLPGNVTPYAEFNVFSDAQAAAAVYNLTGVVINAAGEGAPPRGLDLTIFPLDITSRHFLAEPEYMALLAARGLQPNPENVHQLVPIADGVAAVPPLLEWCHAWLTTTFATMRNIFGHDLMTPEERVAAGPVIIEMHDPLALWYAIQEDDNTTSWTVESGLDIRVETLGEFTRGMTVHDTRGRAKRSEPTKNDFGKWLLASHGNVVTVARESPYQDGEFGRVLLETVFGPY</sequence>
<protein>
    <submittedName>
        <fullName evidence="5">Similar to Saccharomyces cerevisiae YDR400W URH1 Uridine nucleosidase</fullName>
    </submittedName>
</protein>
<dbReference type="GO" id="GO:0006152">
    <property type="term" value="P:purine nucleoside catabolic process"/>
    <property type="evidence" value="ECO:0007669"/>
    <property type="project" value="TreeGrafter"/>
</dbReference>
<name>A0A0J9YHP9_GEOCN</name>
<comment type="similarity">
    <text evidence="1">Belongs to the IUNH family.</text>
</comment>
<gene>
    <name evidence="5" type="ORF">BN980_GECA01s07622g</name>
</gene>
<proteinExistence type="inferred from homology"/>
<dbReference type="STRING" id="1173061.A0A0J9YHP9"/>
<feature type="domain" description="Inosine/uridine-preferring nucleoside hydrolase" evidence="4">
    <location>
        <begin position="4"/>
        <end position="387"/>
    </location>
</feature>
<comment type="caution">
    <text evidence="5">The sequence shown here is derived from an EMBL/GenBank/DDBJ whole genome shotgun (WGS) entry which is preliminary data.</text>
</comment>
<dbReference type="SUPFAM" id="SSF53590">
    <property type="entry name" value="Nucleoside hydrolase"/>
    <property type="match status" value="1"/>
</dbReference>
<reference evidence="5" key="1">
    <citation type="submission" date="2014-03" db="EMBL/GenBank/DDBJ databases">
        <authorList>
            <person name="Casaregola S."/>
        </authorList>
    </citation>
    <scope>NUCLEOTIDE SEQUENCE [LARGE SCALE GENOMIC DNA]</scope>
    <source>
        <strain evidence="5">CLIB 918</strain>
    </source>
</reference>
<dbReference type="GO" id="GO:0008477">
    <property type="term" value="F:purine nucleosidase activity"/>
    <property type="evidence" value="ECO:0007669"/>
    <property type="project" value="TreeGrafter"/>
</dbReference>
<dbReference type="OrthoDB" id="432381at2759"/>
<dbReference type="EMBL" id="CCBN010000001">
    <property type="protein sequence ID" value="CDO51524.1"/>
    <property type="molecule type" value="Genomic_DNA"/>
</dbReference>
<dbReference type="Gene3D" id="3.90.245.10">
    <property type="entry name" value="Ribonucleoside hydrolase-like"/>
    <property type="match status" value="1"/>
</dbReference>
<dbReference type="InterPro" id="IPR036452">
    <property type="entry name" value="Ribo_hydro-like"/>
</dbReference>